<feature type="transmembrane region" description="Helical" evidence="7">
    <location>
        <begin position="147"/>
        <end position="169"/>
    </location>
</feature>
<dbReference type="GO" id="GO:0005886">
    <property type="term" value="C:plasma membrane"/>
    <property type="evidence" value="ECO:0007669"/>
    <property type="project" value="UniProtKB-SubCell"/>
</dbReference>
<feature type="transmembrane region" description="Helical" evidence="7">
    <location>
        <begin position="57"/>
        <end position="77"/>
    </location>
</feature>
<evidence type="ECO:0000259" key="8">
    <source>
        <dbReference type="PROSITE" id="PS50850"/>
    </source>
</evidence>
<feature type="domain" description="Major facilitator superfamily (MFS) profile" evidence="8">
    <location>
        <begin position="23"/>
        <end position="460"/>
    </location>
</feature>
<feature type="transmembrane region" description="Helical" evidence="7">
    <location>
        <begin position="437"/>
        <end position="455"/>
    </location>
</feature>
<dbReference type="EMBL" id="PVZC01000004">
    <property type="protein sequence ID" value="PRX98829.1"/>
    <property type="molecule type" value="Genomic_DNA"/>
</dbReference>
<keyword evidence="4 7" id="KW-0812">Transmembrane</keyword>
<evidence type="ECO:0000256" key="7">
    <source>
        <dbReference type="SAM" id="Phobius"/>
    </source>
</evidence>
<dbReference type="Pfam" id="PF07690">
    <property type="entry name" value="MFS_1"/>
    <property type="match status" value="1"/>
</dbReference>
<dbReference type="Gene3D" id="1.20.1250.20">
    <property type="entry name" value="MFS general substrate transporter like domains"/>
    <property type="match status" value="2"/>
</dbReference>
<evidence type="ECO:0000256" key="4">
    <source>
        <dbReference type="ARBA" id="ARBA00022692"/>
    </source>
</evidence>
<dbReference type="InterPro" id="IPR020846">
    <property type="entry name" value="MFS_dom"/>
</dbReference>
<dbReference type="AlphaFoldDB" id="A0A2T0Q502"/>
<feature type="transmembrane region" description="Helical" evidence="7">
    <location>
        <begin position="89"/>
        <end position="108"/>
    </location>
</feature>
<evidence type="ECO:0000256" key="3">
    <source>
        <dbReference type="ARBA" id="ARBA00022475"/>
    </source>
</evidence>
<organism evidence="9 10">
    <name type="scientific">Allonocardiopsis opalescens</name>
    <dbReference type="NCBI Taxonomy" id="1144618"/>
    <lineage>
        <taxon>Bacteria</taxon>
        <taxon>Bacillati</taxon>
        <taxon>Actinomycetota</taxon>
        <taxon>Actinomycetes</taxon>
        <taxon>Streptosporangiales</taxon>
        <taxon>Allonocardiopsis</taxon>
    </lineage>
</organism>
<proteinExistence type="predicted"/>
<protein>
    <submittedName>
        <fullName evidence="9">EmrB/QacA subfamily drug resistance transporter</fullName>
    </submittedName>
</protein>
<dbReference type="GO" id="GO:0022857">
    <property type="term" value="F:transmembrane transporter activity"/>
    <property type="evidence" value="ECO:0007669"/>
    <property type="project" value="InterPro"/>
</dbReference>
<feature type="transmembrane region" description="Helical" evidence="7">
    <location>
        <begin position="343"/>
        <end position="360"/>
    </location>
</feature>
<dbReference type="OrthoDB" id="9812221at2"/>
<feature type="transmembrane region" description="Helical" evidence="7">
    <location>
        <begin position="366"/>
        <end position="393"/>
    </location>
</feature>
<feature type="transmembrane region" description="Helical" evidence="7">
    <location>
        <begin position="279"/>
        <end position="301"/>
    </location>
</feature>
<evidence type="ECO:0000256" key="1">
    <source>
        <dbReference type="ARBA" id="ARBA00004651"/>
    </source>
</evidence>
<keyword evidence="10" id="KW-1185">Reference proteome</keyword>
<gene>
    <name evidence="9" type="ORF">CLV72_104409</name>
</gene>
<comment type="subcellular location">
    <subcellularLocation>
        <location evidence="1">Cell membrane</location>
        <topology evidence="1">Multi-pass membrane protein</topology>
    </subcellularLocation>
</comment>
<dbReference type="PANTHER" id="PTHR42718:SF46">
    <property type="entry name" value="BLR6921 PROTEIN"/>
    <property type="match status" value="1"/>
</dbReference>
<evidence type="ECO:0000256" key="5">
    <source>
        <dbReference type="ARBA" id="ARBA00022989"/>
    </source>
</evidence>
<keyword evidence="5 7" id="KW-1133">Transmembrane helix</keyword>
<feature type="transmembrane region" description="Helical" evidence="7">
    <location>
        <begin position="114"/>
        <end position="135"/>
    </location>
</feature>
<evidence type="ECO:0000313" key="10">
    <source>
        <dbReference type="Proteomes" id="UP000237846"/>
    </source>
</evidence>
<accession>A0A2T0Q502</accession>
<dbReference type="RefSeq" id="WP_106246337.1">
    <property type="nucleotide sequence ID" value="NZ_PVZC01000004.1"/>
</dbReference>
<keyword evidence="6 7" id="KW-0472">Membrane</keyword>
<feature type="transmembrane region" description="Helical" evidence="7">
    <location>
        <begin position="209"/>
        <end position="229"/>
    </location>
</feature>
<dbReference type="Proteomes" id="UP000237846">
    <property type="component" value="Unassembled WGS sequence"/>
</dbReference>
<feature type="transmembrane region" description="Helical" evidence="7">
    <location>
        <begin position="23"/>
        <end position="45"/>
    </location>
</feature>
<dbReference type="InterPro" id="IPR011701">
    <property type="entry name" value="MFS"/>
</dbReference>
<feature type="transmembrane region" description="Helical" evidence="7">
    <location>
        <begin position="241"/>
        <end position="267"/>
    </location>
</feature>
<dbReference type="PANTHER" id="PTHR42718">
    <property type="entry name" value="MAJOR FACILITATOR SUPERFAMILY MULTIDRUG TRANSPORTER MFSC"/>
    <property type="match status" value="1"/>
</dbReference>
<evidence type="ECO:0000256" key="2">
    <source>
        <dbReference type="ARBA" id="ARBA00022448"/>
    </source>
</evidence>
<dbReference type="InterPro" id="IPR036259">
    <property type="entry name" value="MFS_trans_sf"/>
</dbReference>
<evidence type="ECO:0000313" key="9">
    <source>
        <dbReference type="EMBL" id="PRX98829.1"/>
    </source>
</evidence>
<keyword evidence="3" id="KW-1003">Cell membrane</keyword>
<sequence length="463" mass="46436">MSGPSAATGAPRTEDLDGATRRLIAVLVCGAVVPLLDTVVAAIMVEELSGALAVPVSQAQWVLTGYALACVVSLPVTGWATRRLGARRLWLAALALCLCGAVGGAAAWDLPSLVAWRVVQGVGGGLSLPVTQTLLLAGTARSQAPRLMAAIAVPAVVVPIAGPAVTGLVLDALGWRWSLLLSAPFCVAALLLGLRLLPRDQRADDPPRLDAPGFLLLSGGLVLTVFGLAQAADGARPPAAAAVPVAAGALLVAAFAVRAVAAGPALVDVRLFASARFSGAWGTLLVTSAVFYAGLIVLPLYLQGDRSYTLPQVGWALAVQGTGALAARWAAGRLTARFGTRAIAIAGLLLGAAGTVPFALDALTGHSWVVVLALLVRGAGFGAVTILAMAACYHGVADDQLPHASTLSRVATQLGAALGPVLAAALAAGAPPHYAPALWACTAVTAAAVLPALLLPRTAPQAG</sequence>
<feature type="transmembrane region" description="Helical" evidence="7">
    <location>
        <begin position="313"/>
        <end position="331"/>
    </location>
</feature>
<dbReference type="SUPFAM" id="SSF103473">
    <property type="entry name" value="MFS general substrate transporter"/>
    <property type="match status" value="1"/>
</dbReference>
<keyword evidence="2" id="KW-0813">Transport</keyword>
<feature type="transmembrane region" description="Helical" evidence="7">
    <location>
        <begin position="414"/>
        <end position="431"/>
    </location>
</feature>
<comment type="caution">
    <text evidence="9">The sequence shown here is derived from an EMBL/GenBank/DDBJ whole genome shotgun (WGS) entry which is preliminary data.</text>
</comment>
<evidence type="ECO:0000256" key="6">
    <source>
        <dbReference type="ARBA" id="ARBA00023136"/>
    </source>
</evidence>
<dbReference type="PROSITE" id="PS50850">
    <property type="entry name" value="MFS"/>
    <property type="match status" value="1"/>
</dbReference>
<feature type="transmembrane region" description="Helical" evidence="7">
    <location>
        <begin position="175"/>
        <end position="197"/>
    </location>
</feature>
<reference evidence="9 10" key="1">
    <citation type="submission" date="2018-03" db="EMBL/GenBank/DDBJ databases">
        <title>Genomic Encyclopedia of Archaeal and Bacterial Type Strains, Phase II (KMG-II): from individual species to whole genera.</title>
        <authorList>
            <person name="Goeker M."/>
        </authorList>
    </citation>
    <scope>NUCLEOTIDE SEQUENCE [LARGE SCALE GENOMIC DNA]</scope>
    <source>
        <strain evidence="9 10">DSM 45601</strain>
    </source>
</reference>
<name>A0A2T0Q502_9ACTN</name>